<reference evidence="2" key="1">
    <citation type="submission" date="2021-10" db="EMBL/GenBank/DDBJ databases">
        <authorList>
            <person name="Criscuolo A."/>
        </authorList>
    </citation>
    <scope>NUCLEOTIDE SEQUENCE</scope>
    <source>
        <strain evidence="2">CIP111885</strain>
    </source>
</reference>
<dbReference type="PANTHER" id="PTHR39179:SF3">
    <property type="entry name" value="COTS-RELATED PROTEIN"/>
    <property type="match status" value="1"/>
</dbReference>
<keyword evidence="3" id="KW-1185">Reference proteome</keyword>
<evidence type="ECO:0000313" key="2">
    <source>
        <dbReference type="EMBL" id="CAG9607958.1"/>
    </source>
</evidence>
<dbReference type="EMBL" id="CAKJTG010000008">
    <property type="protein sequence ID" value="CAG9607958.1"/>
    <property type="molecule type" value="Genomic_DNA"/>
</dbReference>
<dbReference type="Pfam" id="PF01636">
    <property type="entry name" value="APH"/>
    <property type="match status" value="1"/>
</dbReference>
<evidence type="ECO:0000313" key="3">
    <source>
        <dbReference type="Proteomes" id="UP000789845"/>
    </source>
</evidence>
<gene>
    <name evidence="2" type="ORF">NEOCIP111885_01650</name>
</gene>
<dbReference type="Gene3D" id="3.90.1200.10">
    <property type="match status" value="1"/>
</dbReference>
<dbReference type="SUPFAM" id="SSF56112">
    <property type="entry name" value="Protein kinase-like (PK-like)"/>
    <property type="match status" value="1"/>
</dbReference>
<feature type="domain" description="Aminoglycoside phosphotransferase" evidence="1">
    <location>
        <begin position="37"/>
        <end position="243"/>
    </location>
</feature>
<proteinExistence type="predicted"/>
<dbReference type="InterPro" id="IPR002575">
    <property type="entry name" value="Aminoglycoside_PTrfase"/>
</dbReference>
<dbReference type="PANTHER" id="PTHR39179">
    <property type="entry name" value="SPORE COAT PROTEIN I"/>
    <property type="match status" value="1"/>
</dbReference>
<sequence>MNFIDRKRGDESENTRLLSSFREQFPYQIKEIYPIRNHVFKINTTKGAFILKGYSSYSHLKLQEAFTASLQKEGFHKTYSYFQFDQDPIVYKNNFYGCLPYIEPHHRSFSFENEQERHEGLNLLHEFHQVTKNSVQRYQTVLAEFNIQKKWTERFAEFVHNIPAVSKYIPKEIIAKWINWANWSLEGMNKYCTSIEKDHPVILHGDVAHHNFLRKKDGKLLLIDFDLISIGSNHIDLLQYANRILPFINWELTQFYHYKNFIPLLSNPVYIYALVYPTDLFREWNRIIREGTEKHPYKLQMVMNQSLLMVKLRQQFNFDLMKLVSS</sequence>
<accession>A0A9C7G9A0</accession>
<dbReference type="GO" id="GO:0042601">
    <property type="term" value="C:endospore-forming forespore"/>
    <property type="evidence" value="ECO:0007669"/>
    <property type="project" value="TreeGrafter"/>
</dbReference>
<organism evidence="2 3">
    <name type="scientific">Pseudoneobacillus rhizosphaerae</name>
    <dbReference type="NCBI Taxonomy" id="2880968"/>
    <lineage>
        <taxon>Bacteria</taxon>
        <taxon>Bacillati</taxon>
        <taxon>Bacillota</taxon>
        <taxon>Bacilli</taxon>
        <taxon>Bacillales</taxon>
        <taxon>Bacillaceae</taxon>
        <taxon>Pseudoneobacillus</taxon>
    </lineage>
</organism>
<dbReference type="AlphaFoldDB" id="A0A9C7G9A0"/>
<dbReference type="InterPro" id="IPR047175">
    <property type="entry name" value="CotS-like"/>
</dbReference>
<dbReference type="InterPro" id="IPR011009">
    <property type="entry name" value="Kinase-like_dom_sf"/>
</dbReference>
<comment type="caution">
    <text evidence="2">The sequence shown here is derived from an EMBL/GenBank/DDBJ whole genome shotgun (WGS) entry which is preliminary data.</text>
</comment>
<dbReference type="Proteomes" id="UP000789845">
    <property type="component" value="Unassembled WGS sequence"/>
</dbReference>
<evidence type="ECO:0000259" key="1">
    <source>
        <dbReference type="Pfam" id="PF01636"/>
    </source>
</evidence>
<name>A0A9C7G9A0_9BACI</name>
<protein>
    <recommendedName>
        <fullName evidence="1">Aminoglycoside phosphotransferase domain-containing protein</fullName>
    </recommendedName>
</protein>
<dbReference type="Gene3D" id="3.30.200.20">
    <property type="entry name" value="Phosphorylase Kinase, domain 1"/>
    <property type="match status" value="1"/>
</dbReference>